<gene>
    <name evidence="1" type="ORF">AVEN_163275_1</name>
</gene>
<dbReference type="EMBL" id="BGPR01001642">
    <property type="protein sequence ID" value="GBM58609.1"/>
    <property type="molecule type" value="Genomic_DNA"/>
</dbReference>
<organism evidence="1 2">
    <name type="scientific">Araneus ventricosus</name>
    <name type="common">Orbweaver spider</name>
    <name type="synonym">Epeira ventricosa</name>
    <dbReference type="NCBI Taxonomy" id="182803"/>
    <lineage>
        <taxon>Eukaryota</taxon>
        <taxon>Metazoa</taxon>
        <taxon>Ecdysozoa</taxon>
        <taxon>Arthropoda</taxon>
        <taxon>Chelicerata</taxon>
        <taxon>Arachnida</taxon>
        <taxon>Araneae</taxon>
        <taxon>Araneomorphae</taxon>
        <taxon>Entelegynae</taxon>
        <taxon>Araneoidea</taxon>
        <taxon>Araneidae</taxon>
        <taxon>Araneus</taxon>
    </lineage>
</organism>
<dbReference type="AlphaFoldDB" id="A0A4Y2H0C2"/>
<name>A0A4Y2H0C2_ARAVE</name>
<comment type="caution">
    <text evidence="1">The sequence shown here is derived from an EMBL/GenBank/DDBJ whole genome shotgun (WGS) entry which is preliminary data.</text>
</comment>
<proteinExistence type="predicted"/>
<reference evidence="1 2" key="1">
    <citation type="journal article" date="2019" name="Sci. Rep.">
        <title>Orb-weaving spider Araneus ventricosus genome elucidates the spidroin gene catalogue.</title>
        <authorList>
            <person name="Kono N."/>
            <person name="Nakamura H."/>
            <person name="Ohtoshi R."/>
            <person name="Moran D.A.P."/>
            <person name="Shinohara A."/>
            <person name="Yoshida Y."/>
            <person name="Fujiwara M."/>
            <person name="Mori M."/>
            <person name="Tomita M."/>
            <person name="Arakawa K."/>
        </authorList>
    </citation>
    <scope>NUCLEOTIDE SEQUENCE [LARGE SCALE GENOMIC DNA]</scope>
</reference>
<evidence type="ECO:0000313" key="2">
    <source>
        <dbReference type="Proteomes" id="UP000499080"/>
    </source>
</evidence>
<protein>
    <submittedName>
        <fullName evidence="1">Uncharacterized protein</fullName>
    </submittedName>
</protein>
<evidence type="ECO:0000313" key="1">
    <source>
        <dbReference type="EMBL" id="GBM58609.1"/>
    </source>
</evidence>
<accession>A0A4Y2H0C2</accession>
<dbReference type="Proteomes" id="UP000499080">
    <property type="component" value="Unassembled WGS sequence"/>
</dbReference>
<sequence>MQQLPTRFRWSWEVFHHLAYGPDPHLKRFLQCNICPVTTLRSLATDSFGTGVQKLVSRYDKCFSSDGSYVERMLYLFQCMFPGNNYVSRLFTATWKLTF</sequence>
<keyword evidence="2" id="KW-1185">Reference proteome</keyword>